<proteinExistence type="predicted"/>
<evidence type="ECO:0000256" key="1">
    <source>
        <dbReference type="SAM" id="Coils"/>
    </source>
</evidence>
<dbReference type="RefSeq" id="WP_353293031.1">
    <property type="nucleotide sequence ID" value="NZ_BAABWH010000001.1"/>
</dbReference>
<organism evidence="3 4">
    <name type="scientific">Thalassolituus maritimus</name>
    <dbReference type="NCBI Taxonomy" id="484498"/>
    <lineage>
        <taxon>Bacteria</taxon>
        <taxon>Pseudomonadati</taxon>
        <taxon>Pseudomonadota</taxon>
        <taxon>Gammaproteobacteria</taxon>
        <taxon>Oceanospirillales</taxon>
        <taxon>Oceanospirillaceae</taxon>
        <taxon>Thalassolituus</taxon>
    </lineage>
</organism>
<evidence type="ECO:0000256" key="2">
    <source>
        <dbReference type="SAM" id="MobiDB-lite"/>
    </source>
</evidence>
<reference evidence="3 4" key="1">
    <citation type="submission" date="2024-04" db="EMBL/GenBank/DDBJ databases">
        <title>Draft genome sequence of Thalassolituus maritimus NBRC 116585.</title>
        <authorList>
            <person name="Miyakawa T."/>
            <person name="Kusuya Y."/>
            <person name="Miura T."/>
        </authorList>
    </citation>
    <scope>NUCLEOTIDE SEQUENCE [LARGE SCALE GENOMIC DNA]</scope>
    <source>
        <strain evidence="3 4">5NW40-0001</strain>
    </source>
</reference>
<protein>
    <recommendedName>
        <fullName evidence="5">H-NS histone family protein</fullName>
    </recommendedName>
</protein>
<keyword evidence="1" id="KW-0175">Coiled coil</keyword>
<dbReference type="Proteomes" id="UP001481413">
    <property type="component" value="Unassembled WGS sequence"/>
</dbReference>
<dbReference type="EMBL" id="BAABWH010000001">
    <property type="protein sequence ID" value="GAA6144083.1"/>
    <property type="molecule type" value="Genomic_DNA"/>
</dbReference>
<evidence type="ECO:0000313" key="4">
    <source>
        <dbReference type="Proteomes" id="UP001481413"/>
    </source>
</evidence>
<evidence type="ECO:0000313" key="3">
    <source>
        <dbReference type="EMBL" id="GAA6144083.1"/>
    </source>
</evidence>
<comment type="caution">
    <text evidence="3">The sequence shown here is derived from an EMBL/GenBank/DDBJ whole genome shotgun (WGS) entry which is preliminary data.</text>
</comment>
<name>A0ABP9ZVB6_9GAMM</name>
<feature type="coiled-coil region" evidence="1">
    <location>
        <begin position="5"/>
        <end position="39"/>
    </location>
</feature>
<sequence length="158" mass="18542">MSVFDQDIDKQIRQHQQQIAELEQLKKDQEKKIEGIKEFDVVIKRLCNQNALTEEELYVSRSEQIEGWLIAMAKSEAPSSIYTNLKRHFEKTIARDARKGDKKAEKKTSTLPKPKLAVGTYRNPATQEKVEKIKRNPRQLDQWIEEHGLQVVRTWKID</sequence>
<accession>A0ABP9ZVB6</accession>
<gene>
    <name evidence="3" type="ORF">NBRC116585_02000</name>
</gene>
<feature type="compositionally biased region" description="Basic and acidic residues" evidence="2">
    <location>
        <begin position="94"/>
        <end position="108"/>
    </location>
</feature>
<keyword evidence="4" id="KW-1185">Reference proteome</keyword>
<evidence type="ECO:0008006" key="5">
    <source>
        <dbReference type="Google" id="ProtNLM"/>
    </source>
</evidence>
<feature type="region of interest" description="Disordered" evidence="2">
    <location>
        <begin position="94"/>
        <end position="117"/>
    </location>
</feature>